<feature type="domain" description="Gamma tubulin complex component protein N-terminal" evidence="8">
    <location>
        <begin position="239"/>
        <end position="542"/>
    </location>
</feature>
<dbReference type="GO" id="GO:0000930">
    <property type="term" value="C:gamma-tubulin complex"/>
    <property type="evidence" value="ECO:0007669"/>
    <property type="project" value="TreeGrafter"/>
</dbReference>
<dbReference type="GO" id="GO:0007020">
    <property type="term" value="P:microtubule nucleation"/>
    <property type="evidence" value="ECO:0007669"/>
    <property type="project" value="InterPro"/>
</dbReference>
<feature type="domain" description="Gamma tubulin complex component C-terminal" evidence="7">
    <location>
        <begin position="545"/>
        <end position="907"/>
    </location>
</feature>
<dbReference type="GO" id="GO:0051321">
    <property type="term" value="P:meiotic cell cycle"/>
    <property type="evidence" value="ECO:0007669"/>
    <property type="project" value="TreeGrafter"/>
</dbReference>
<feature type="region of interest" description="Disordered" evidence="6">
    <location>
        <begin position="912"/>
        <end position="935"/>
    </location>
</feature>
<dbReference type="GO" id="GO:0000278">
    <property type="term" value="P:mitotic cell cycle"/>
    <property type="evidence" value="ECO:0007669"/>
    <property type="project" value="TreeGrafter"/>
</dbReference>
<evidence type="ECO:0000313" key="9">
    <source>
        <dbReference type="EMBL" id="KIW08601.1"/>
    </source>
</evidence>
<feature type="region of interest" description="Disordered" evidence="6">
    <location>
        <begin position="179"/>
        <end position="227"/>
    </location>
</feature>
<dbReference type="GO" id="GO:0051225">
    <property type="term" value="P:spindle assembly"/>
    <property type="evidence" value="ECO:0007669"/>
    <property type="project" value="TreeGrafter"/>
</dbReference>
<proteinExistence type="inferred from homology"/>
<dbReference type="GO" id="GO:0043015">
    <property type="term" value="F:gamma-tubulin binding"/>
    <property type="evidence" value="ECO:0007669"/>
    <property type="project" value="InterPro"/>
</dbReference>
<dbReference type="InterPro" id="IPR041470">
    <property type="entry name" value="GCP_N"/>
</dbReference>
<evidence type="ECO:0000256" key="1">
    <source>
        <dbReference type="ARBA" id="ARBA00004245"/>
    </source>
</evidence>
<dbReference type="Gene3D" id="1.20.120.1900">
    <property type="entry name" value="Gamma-tubulin complex, C-terminal domain"/>
    <property type="match status" value="1"/>
</dbReference>
<evidence type="ECO:0000256" key="2">
    <source>
        <dbReference type="ARBA" id="ARBA00010337"/>
    </source>
</evidence>
<dbReference type="PANTHER" id="PTHR19302">
    <property type="entry name" value="GAMMA TUBULIN COMPLEX PROTEIN"/>
    <property type="match status" value="1"/>
</dbReference>
<dbReference type="GO" id="GO:0031122">
    <property type="term" value="P:cytoplasmic microtubule organization"/>
    <property type="evidence" value="ECO:0007669"/>
    <property type="project" value="TreeGrafter"/>
</dbReference>
<dbReference type="EMBL" id="KN847530">
    <property type="protein sequence ID" value="KIW08601.1"/>
    <property type="molecule type" value="Genomic_DNA"/>
</dbReference>
<keyword evidence="4" id="KW-0493">Microtubule</keyword>
<sequence length="935" mass="105656">MSKSSAERIGYVLEQLLQRTIPVYPEDDEDAVEQRLDEAFAFSSELLQNSEEPSITADVHHAADLIKKRLIRDNLSPEKALKFSNLYSRLLAQPVLSQKWAMLYFLHQLTDPPLLNPLQESRPSIHNRMPSQNTAIQSDVQTDDPTPKRALPGQERQFDVNSPAFNEAFSNAGLLRLSNAEHSGQASHERPLPRSRREKSKEEAQVHADATTPPAAEPPPEPTHHLSYDILEPTEATLLRDLPFTLQGLSSTNFAFLSNKVLKLPNTLPVPLVSILHALAEPCLLYRRLSEYVESDDGGLLGQSFRSALNIELRAYLQFVAQLESQIRRALAQLHDAEPRRGIGKAGVTLKRCVLWSREPTAALRLLNVMVEQAREKKGGQLISMIHSFALNHGDPFVKQVAERLLAHVAKPFYDMLRQWIYDGELSDPHGEFFVIEQQEKIDDSDTVGRRGGATSVWEDKYKLEATMVPTILTDTFAKKVFLIGKSLNFIRHGCYDATWVQSYSRDASRELTYGDTATLESSIDEAYKTTMARLIHLMATKFHLFDHLGALKKYLLLGAGDFISILMESLAANLEKPANTQYRHTLTAQLEHAVRNSNAQYDSPDVLRRLDSRMLELSHGEIGWDVFTLEYKISPPVDVIITPYGSKQYLKVFNFLWRVKRVEYALNTTWRRCMTGSRTALRNVEDLTGRDWKTARCVVAEMVHFVSQLQYYILFEVIESSWNELDQAMHKPDSTLDDFIQAHAKYLSSITRKGLLGSGSIDFTSQLHEILKTMLSYKDAVDGLYGVSVAENLKRQNLSAKIETRTAAGKWGLSERDRDSFDPDSAAPTPSLKLGKGTESSPLLPLPAGLSQGVNEEDVLVSIRKRLTDLAGEFKARVNMLLGDLYYQPDADMRWLAMVMNFNDVYQPVRRRKRTAGSRDKEREKEKGKAKATT</sequence>
<dbReference type="STRING" id="253628.A0A0D1Y0L4"/>
<dbReference type="InterPro" id="IPR007259">
    <property type="entry name" value="GCP"/>
</dbReference>
<feature type="region of interest" description="Disordered" evidence="6">
    <location>
        <begin position="117"/>
        <end position="161"/>
    </location>
</feature>
<dbReference type="EMBL" id="KN847530">
    <property type="protein sequence ID" value="KIW08602.1"/>
    <property type="molecule type" value="Genomic_DNA"/>
</dbReference>
<comment type="similarity">
    <text evidence="2">Belongs to the TUBGCP family.</text>
</comment>
<dbReference type="GO" id="GO:0005874">
    <property type="term" value="C:microtubule"/>
    <property type="evidence" value="ECO:0007669"/>
    <property type="project" value="UniProtKB-KW"/>
</dbReference>
<evidence type="ECO:0000256" key="5">
    <source>
        <dbReference type="ARBA" id="ARBA00023212"/>
    </source>
</evidence>
<feature type="compositionally biased region" description="Polar residues" evidence="6">
    <location>
        <begin position="118"/>
        <end position="144"/>
    </location>
</feature>
<evidence type="ECO:0000313" key="10">
    <source>
        <dbReference type="Proteomes" id="UP000053259"/>
    </source>
</evidence>
<organism evidence="9 10">
    <name type="scientific">Verruconis gallopava</name>
    <dbReference type="NCBI Taxonomy" id="253628"/>
    <lineage>
        <taxon>Eukaryota</taxon>
        <taxon>Fungi</taxon>
        <taxon>Dikarya</taxon>
        <taxon>Ascomycota</taxon>
        <taxon>Pezizomycotina</taxon>
        <taxon>Dothideomycetes</taxon>
        <taxon>Pleosporomycetidae</taxon>
        <taxon>Venturiales</taxon>
        <taxon>Sympoventuriaceae</taxon>
        <taxon>Verruconis</taxon>
    </lineage>
</organism>
<dbReference type="Proteomes" id="UP000053259">
    <property type="component" value="Unassembled WGS sequence"/>
</dbReference>
<protein>
    <submittedName>
        <fullName evidence="9">Uncharacterized protein</fullName>
    </submittedName>
</protein>
<keyword evidence="3" id="KW-0963">Cytoplasm</keyword>
<dbReference type="VEuPathDB" id="FungiDB:PV09_00561"/>
<reference evidence="9 10" key="1">
    <citation type="submission" date="2015-01" db="EMBL/GenBank/DDBJ databases">
        <title>The Genome Sequence of Ochroconis gallopava CBS43764.</title>
        <authorList>
            <consortium name="The Broad Institute Genomics Platform"/>
            <person name="Cuomo C."/>
            <person name="de Hoog S."/>
            <person name="Gorbushina A."/>
            <person name="Stielow B."/>
            <person name="Teixiera M."/>
            <person name="Abouelleil A."/>
            <person name="Chapman S.B."/>
            <person name="Priest M."/>
            <person name="Young S.K."/>
            <person name="Wortman J."/>
            <person name="Nusbaum C."/>
            <person name="Birren B."/>
        </authorList>
    </citation>
    <scope>NUCLEOTIDE SEQUENCE [LARGE SCALE GENOMIC DNA]</scope>
    <source>
        <strain evidence="9 10">CBS 43764</strain>
    </source>
</reference>
<comment type="subcellular location">
    <subcellularLocation>
        <location evidence="1">Cytoplasm</location>
        <location evidence="1">Cytoskeleton</location>
    </subcellularLocation>
</comment>
<dbReference type="PANTHER" id="PTHR19302:SF14">
    <property type="entry name" value="GAMMA-TUBULIN COMPLEX COMPONENT 3"/>
    <property type="match status" value="1"/>
</dbReference>
<dbReference type="RefSeq" id="XP_016218471.1">
    <property type="nucleotide sequence ID" value="XM_016353318.1"/>
</dbReference>
<keyword evidence="10" id="KW-1185">Reference proteome</keyword>
<dbReference type="FunCoup" id="A0A0D1Y0L4">
    <property type="interactions" value="180"/>
</dbReference>
<feature type="region of interest" description="Disordered" evidence="6">
    <location>
        <begin position="814"/>
        <end position="840"/>
    </location>
</feature>
<dbReference type="Pfam" id="PF04130">
    <property type="entry name" value="GCP_C_terminal"/>
    <property type="match status" value="1"/>
</dbReference>
<evidence type="ECO:0000256" key="3">
    <source>
        <dbReference type="ARBA" id="ARBA00022490"/>
    </source>
</evidence>
<dbReference type="GO" id="GO:0000922">
    <property type="term" value="C:spindle pole"/>
    <property type="evidence" value="ECO:0007669"/>
    <property type="project" value="InterPro"/>
</dbReference>
<dbReference type="OrthoDB" id="5860513at2759"/>
<accession>A0A0D1Y0L4</accession>
<evidence type="ECO:0000259" key="7">
    <source>
        <dbReference type="Pfam" id="PF04130"/>
    </source>
</evidence>
<evidence type="ECO:0000256" key="4">
    <source>
        <dbReference type="ARBA" id="ARBA00022701"/>
    </source>
</evidence>
<evidence type="ECO:0000259" key="8">
    <source>
        <dbReference type="Pfam" id="PF17681"/>
    </source>
</evidence>
<dbReference type="GeneID" id="27308534"/>
<keyword evidence="5" id="KW-0206">Cytoskeleton</keyword>
<gene>
    <name evidence="9" type="ORF">PV09_00561</name>
</gene>
<dbReference type="GO" id="GO:0044732">
    <property type="term" value="C:mitotic spindle pole body"/>
    <property type="evidence" value="ECO:0007669"/>
    <property type="project" value="TreeGrafter"/>
</dbReference>
<evidence type="ECO:0000256" key="6">
    <source>
        <dbReference type="SAM" id="MobiDB-lite"/>
    </source>
</evidence>
<dbReference type="RefSeq" id="XP_016218470.1">
    <property type="nucleotide sequence ID" value="XM_016353317.1"/>
</dbReference>
<dbReference type="AlphaFoldDB" id="A0A0D1Y0L4"/>
<name>A0A0D1Y0L4_9PEZI</name>
<dbReference type="InterPro" id="IPR040457">
    <property type="entry name" value="GCP_C"/>
</dbReference>
<dbReference type="Pfam" id="PF17681">
    <property type="entry name" value="GCP_N_terminal"/>
    <property type="match status" value="1"/>
</dbReference>
<feature type="compositionally biased region" description="Basic and acidic residues" evidence="6">
    <location>
        <begin position="918"/>
        <end position="935"/>
    </location>
</feature>
<dbReference type="HOGENOM" id="CLU_003736_0_0_1"/>
<dbReference type="InterPro" id="IPR042241">
    <property type="entry name" value="GCP_C_sf"/>
</dbReference>
<dbReference type="GO" id="GO:0051011">
    <property type="term" value="F:microtubule minus-end binding"/>
    <property type="evidence" value="ECO:0007669"/>
    <property type="project" value="TreeGrafter"/>
</dbReference>